<dbReference type="InterPro" id="IPR002204">
    <property type="entry name" value="3-OH-isobutyrate_DH-rel_CS"/>
</dbReference>
<gene>
    <name evidence="3" type="ORF">SCUCBS95973_006514</name>
</gene>
<keyword evidence="4" id="KW-1185">Reference proteome</keyword>
<dbReference type="EMBL" id="CAWUHB010000039">
    <property type="protein sequence ID" value="CAK7227352.1"/>
    <property type="molecule type" value="Genomic_DNA"/>
</dbReference>
<dbReference type="PROSITE" id="PS00895">
    <property type="entry name" value="3_HYDROXYISOBUT_DH"/>
    <property type="match status" value="1"/>
</dbReference>
<name>A0ABP0C5S2_9PEZI</name>
<evidence type="ECO:0000313" key="4">
    <source>
        <dbReference type="Proteomes" id="UP001642405"/>
    </source>
</evidence>
<evidence type="ECO:0000313" key="3">
    <source>
        <dbReference type="EMBL" id="CAK7227352.1"/>
    </source>
</evidence>
<dbReference type="Gene3D" id="1.10.1040.10">
    <property type="entry name" value="N-(1-d-carboxylethyl)-l-norvaline Dehydrogenase, domain 2"/>
    <property type="match status" value="2"/>
</dbReference>
<feature type="domain" description="6-phosphogluconate dehydrogenase NADP-binding" evidence="1">
    <location>
        <begin position="6"/>
        <end position="156"/>
    </location>
</feature>
<sequence length="456" mass="45352">MSTKPDVAFIGLGAMGFGMATHLVKQGYNVTGFDVWAPTLARFADAGGKTATTPAAAVAGAPVCVCMVATAQQAQAVLVDGSGLAPAAAALPPNAVILLCSTVPCGYVQALAATLADPSGPVRRPDLLLVDCPVSGGATRAADGTLSIMASASPEEGLEHPLARAVLGALADPAKLYLVAGGVGAGSNTKMVHQVLAANQILSGPEAMGLAVRLGLPADAATLDALLASPGASWMFGHRGPRMIAGFQPLASAVNIIVKDTAIITGEARRAGFATPMTSVVENVLYTAVNRGYGLDDDSSLLRLYTDGLSASASAAASSPPSADAAKTSLKLVVSLLKGIHLAAAAESLAFAHFVGLDLDLVLDLCVNAAGGSAMLATHGPAIVALLRGEAAAGEAAADSLAAIYKDLAAAVDAAQQIKAPVFLGAQALNLLRLAMNQAKAAAQSAPAAAVVKVFA</sequence>
<dbReference type="Pfam" id="PF03446">
    <property type="entry name" value="NAD_binding_2"/>
    <property type="match status" value="1"/>
</dbReference>
<dbReference type="PANTHER" id="PTHR43060:SF17">
    <property type="entry name" value="L-THREONATE DEHYDROGENASE"/>
    <property type="match status" value="1"/>
</dbReference>
<dbReference type="Gene3D" id="3.40.50.720">
    <property type="entry name" value="NAD(P)-binding Rossmann-like Domain"/>
    <property type="match status" value="1"/>
</dbReference>
<accession>A0ABP0C5S2</accession>
<dbReference type="InterPro" id="IPR029154">
    <property type="entry name" value="HIBADH-like_NADP-bd"/>
</dbReference>
<comment type="caution">
    <text evidence="3">The sequence shown here is derived from an EMBL/GenBank/DDBJ whole genome shotgun (WGS) entry which is preliminary data.</text>
</comment>
<reference evidence="3 4" key="1">
    <citation type="submission" date="2024-01" db="EMBL/GenBank/DDBJ databases">
        <authorList>
            <person name="Allen C."/>
            <person name="Tagirdzhanova G."/>
        </authorList>
    </citation>
    <scope>NUCLEOTIDE SEQUENCE [LARGE SCALE GENOMIC DNA]</scope>
</reference>
<dbReference type="SUPFAM" id="SSF48179">
    <property type="entry name" value="6-phosphogluconate dehydrogenase C-terminal domain-like"/>
    <property type="match status" value="2"/>
</dbReference>
<feature type="domain" description="3-hydroxyisobutyrate dehydrogenase-like NAD-binding" evidence="2">
    <location>
        <begin position="329"/>
        <end position="445"/>
    </location>
</feature>
<dbReference type="InterPro" id="IPR008927">
    <property type="entry name" value="6-PGluconate_DH-like_C_sf"/>
</dbReference>
<dbReference type="Proteomes" id="UP001642405">
    <property type="component" value="Unassembled WGS sequence"/>
</dbReference>
<feature type="domain" description="3-hydroxyisobutyrate dehydrogenase-like NAD-binding" evidence="2">
    <location>
        <begin position="184"/>
        <end position="305"/>
    </location>
</feature>
<protein>
    <recommendedName>
        <fullName evidence="5">3-hydroxyisobutyrate dehydrogenase</fullName>
    </recommendedName>
</protein>
<dbReference type="InterPro" id="IPR036291">
    <property type="entry name" value="NAD(P)-bd_dom_sf"/>
</dbReference>
<evidence type="ECO:0008006" key="5">
    <source>
        <dbReference type="Google" id="ProtNLM"/>
    </source>
</evidence>
<dbReference type="PANTHER" id="PTHR43060">
    <property type="entry name" value="3-HYDROXYISOBUTYRATE DEHYDROGENASE-LIKE 1, MITOCHONDRIAL-RELATED"/>
    <property type="match status" value="1"/>
</dbReference>
<dbReference type="InterPro" id="IPR006115">
    <property type="entry name" value="6PGDH_NADP-bd"/>
</dbReference>
<organism evidence="3 4">
    <name type="scientific">Sporothrix curviconia</name>
    <dbReference type="NCBI Taxonomy" id="1260050"/>
    <lineage>
        <taxon>Eukaryota</taxon>
        <taxon>Fungi</taxon>
        <taxon>Dikarya</taxon>
        <taxon>Ascomycota</taxon>
        <taxon>Pezizomycotina</taxon>
        <taxon>Sordariomycetes</taxon>
        <taxon>Sordariomycetidae</taxon>
        <taxon>Ophiostomatales</taxon>
        <taxon>Ophiostomataceae</taxon>
        <taxon>Sporothrix</taxon>
    </lineage>
</organism>
<evidence type="ECO:0000259" key="2">
    <source>
        <dbReference type="Pfam" id="PF14833"/>
    </source>
</evidence>
<dbReference type="Pfam" id="PF14833">
    <property type="entry name" value="NAD_binding_11"/>
    <property type="match status" value="2"/>
</dbReference>
<evidence type="ECO:0000259" key="1">
    <source>
        <dbReference type="Pfam" id="PF03446"/>
    </source>
</evidence>
<proteinExistence type="predicted"/>
<dbReference type="SUPFAM" id="SSF51735">
    <property type="entry name" value="NAD(P)-binding Rossmann-fold domains"/>
    <property type="match status" value="1"/>
</dbReference>
<dbReference type="InterPro" id="IPR013328">
    <property type="entry name" value="6PGD_dom2"/>
</dbReference>